<dbReference type="AlphaFoldDB" id="A0AA35CM70"/>
<protein>
    <submittedName>
        <fullName evidence="1">Uncharacterized protein</fullName>
    </submittedName>
</protein>
<keyword evidence="2" id="KW-1185">Reference proteome</keyword>
<name>A0AA35CM70_9FIRM</name>
<reference evidence="1" key="1">
    <citation type="submission" date="2022-03" db="EMBL/GenBank/DDBJ databases">
        <title>Complete genome sequence of Caldinitratiruptor microaerophilus.</title>
        <authorList>
            <person name="Mukaiyama R."/>
            <person name="Nishiyama T."/>
            <person name="Ueda K."/>
        </authorList>
    </citation>
    <scope>NUCLEOTIDE SEQUENCE</scope>
    <source>
        <strain evidence="1">JCM 16183</strain>
    </source>
</reference>
<gene>
    <name evidence="1" type="ORF">caldi_29790</name>
</gene>
<dbReference type="KEGG" id="cmic:caldi_29790"/>
<dbReference type="Proteomes" id="UP001163687">
    <property type="component" value="Chromosome"/>
</dbReference>
<dbReference type="EMBL" id="AP025628">
    <property type="protein sequence ID" value="BDG61889.1"/>
    <property type="molecule type" value="Genomic_DNA"/>
</dbReference>
<proteinExistence type="predicted"/>
<accession>A0AA35CM70</accession>
<evidence type="ECO:0000313" key="1">
    <source>
        <dbReference type="EMBL" id="BDG61889.1"/>
    </source>
</evidence>
<dbReference type="RefSeq" id="WP_264842520.1">
    <property type="nucleotide sequence ID" value="NZ_AP025628.1"/>
</dbReference>
<organism evidence="1 2">
    <name type="scientific">Caldinitratiruptor microaerophilus</name>
    <dbReference type="NCBI Taxonomy" id="671077"/>
    <lineage>
        <taxon>Bacteria</taxon>
        <taxon>Bacillati</taxon>
        <taxon>Bacillota</taxon>
        <taxon>Clostridia</taxon>
        <taxon>Eubacteriales</taxon>
        <taxon>Symbiobacteriaceae</taxon>
        <taxon>Caldinitratiruptor</taxon>
    </lineage>
</organism>
<sequence>MLPEEPDLYGWVDLDHWQRWRDALAEYQNEQGRLPDRNWRALFRLATVTPNLWRHVRSHIWYRDGTVHPGVEDGGHLSHGERLVLAVALNLFWERGVINLADLAHTLGLSWWNVVMVALDEFRGGH</sequence>
<evidence type="ECO:0000313" key="2">
    <source>
        <dbReference type="Proteomes" id="UP001163687"/>
    </source>
</evidence>